<accession>A0A3P6SUA2</accession>
<dbReference type="AlphaFoldDB" id="A0A3P6SUA2"/>
<dbReference type="Proteomes" id="UP000271889">
    <property type="component" value="Unassembled WGS sequence"/>
</dbReference>
<organism evidence="1 2">
    <name type="scientific">Cylicostephanus goldi</name>
    <name type="common">Nematode worm</name>
    <dbReference type="NCBI Taxonomy" id="71465"/>
    <lineage>
        <taxon>Eukaryota</taxon>
        <taxon>Metazoa</taxon>
        <taxon>Ecdysozoa</taxon>
        <taxon>Nematoda</taxon>
        <taxon>Chromadorea</taxon>
        <taxon>Rhabditida</taxon>
        <taxon>Rhabditina</taxon>
        <taxon>Rhabditomorpha</taxon>
        <taxon>Strongyloidea</taxon>
        <taxon>Strongylidae</taxon>
        <taxon>Cylicostephanus</taxon>
    </lineage>
</organism>
<reference evidence="1 2" key="1">
    <citation type="submission" date="2018-11" db="EMBL/GenBank/DDBJ databases">
        <authorList>
            <consortium name="Pathogen Informatics"/>
        </authorList>
    </citation>
    <scope>NUCLEOTIDE SEQUENCE [LARGE SCALE GENOMIC DNA]</scope>
</reference>
<evidence type="ECO:0000313" key="1">
    <source>
        <dbReference type="EMBL" id="VDK57141.1"/>
    </source>
</evidence>
<sequence>MAQGEHAKRRKLDSHTARTLDRITLKVDKIASAPTSNIFEEKVGRLFRGGWCKPRKAAADEVLTQTEIQCTDADTQTVLHQLDFARKLRHNRLMRKKIRQRKKKRYPTEKTYLHLT</sequence>
<evidence type="ECO:0000313" key="2">
    <source>
        <dbReference type="Proteomes" id="UP000271889"/>
    </source>
</evidence>
<gene>
    <name evidence="1" type="ORF">CGOC_LOCUS3883</name>
</gene>
<dbReference type="EMBL" id="UYRV01010079">
    <property type="protein sequence ID" value="VDK57141.1"/>
    <property type="molecule type" value="Genomic_DNA"/>
</dbReference>
<proteinExistence type="predicted"/>
<keyword evidence="2" id="KW-1185">Reference proteome</keyword>
<protein>
    <submittedName>
        <fullName evidence="1">Uncharacterized protein</fullName>
    </submittedName>
</protein>
<name>A0A3P6SUA2_CYLGO</name>